<organism evidence="2 3">
    <name type="scientific">Enterovibrio nigricans DSM 22720</name>
    <dbReference type="NCBI Taxonomy" id="1121868"/>
    <lineage>
        <taxon>Bacteria</taxon>
        <taxon>Pseudomonadati</taxon>
        <taxon>Pseudomonadota</taxon>
        <taxon>Gammaproteobacteria</taxon>
        <taxon>Vibrionales</taxon>
        <taxon>Vibrionaceae</taxon>
        <taxon>Enterovibrio</taxon>
    </lineage>
</organism>
<feature type="domain" description="N-acetyltransferase" evidence="1">
    <location>
        <begin position="22"/>
        <end position="150"/>
    </location>
</feature>
<dbReference type="OrthoDB" id="4016818at2"/>
<dbReference type="GO" id="GO:0016747">
    <property type="term" value="F:acyltransferase activity, transferring groups other than amino-acyl groups"/>
    <property type="evidence" value="ECO:0007669"/>
    <property type="project" value="InterPro"/>
</dbReference>
<dbReference type="EMBL" id="FUXU01000089">
    <property type="protein sequence ID" value="SKA66867.1"/>
    <property type="molecule type" value="Genomic_DNA"/>
</dbReference>
<dbReference type="InterPro" id="IPR016181">
    <property type="entry name" value="Acyl_CoA_acyltransferase"/>
</dbReference>
<dbReference type="RefSeq" id="WP_078754274.1">
    <property type="nucleotide sequence ID" value="NZ_FUXU01000089.1"/>
</dbReference>
<dbReference type="Proteomes" id="UP000190162">
    <property type="component" value="Unassembled WGS sequence"/>
</dbReference>
<dbReference type="AlphaFoldDB" id="A0A1T4VPL4"/>
<dbReference type="InterPro" id="IPR000182">
    <property type="entry name" value="GNAT_dom"/>
</dbReference>
<dbReference type="Pfam" id="PF00583">
    <property type="entry name" value="Acetyltransf_1"/>
    <property type="match status" value="1"/>
</dbReference>
<evidence type="ECO:0000313" key="3">
    <source>
        <dbReference type="Proteomes" id="UP000190162"/>
    </source>
</evidence>
<sequence length="150" mass="16762">MDYLVKLYENAFLDKETGTSSFRIRKPIGPEKAAVIHWISDHFNTRWASEAEMALLSCNSLFIAIEEKKILGFACYDGTAKGFFGPLGVDRCVRGQGVAEALVKATLVAMKGEGYAYAIIPTKSERYYQKFLELIEISGSELGIYKDMVE</sequence>
<evidence type="ECO:0000313" key="2">
    <source>
        <dbReference type="EMBL" id="SKA66867.1"/>
    </source>
</evidence>
<proteinExistence type="predicted"/>
<name>A0A1T4VPL4_9GAMM</name>
<accession>A0A1T4VPL4</accession>
<gene>
    <name evidence="2" type="ORF">SAMN02745132_04156</name>
</gene>
<reference evidence="3" key="1">
    <citation type="submission" date="2017-02" db="EMBL/GenBank/DDBJ databases">
        <authorList>
            <person name="Varghese N."/>
            <person name="Submissions S."/>
        </authorList>
    </citation>
    <scope>NUCLEOTIDE SEQUENCE [LARGE SCALE GENOMIC DNA]</scope>
    <source>
        <strain evidence="3">DSM 22720</strain>
    </source>
</reference>
<dbReference type="CDD" id="cd04301">
    <property type="entry name" value="NAT_SF"/>
    <property type="match status" value="1"/>
</dbReference>
<keyword evidence="3" id="KW-1185">Reference proteome</keyword>
<protein>
    <recommendedName>
        <fullName evidence="1">N-acetyltransferase domain-containing protein</fullName>
    </recommendedName>
</protein>
<dbReference type="PROSITE" id="PS51186">
    <property type="entry name" value="GNAT"/>
    <property type="match status" value="1"/>
</dbReference>
<dbReference type="Gene3D" id="3.40.630.30">
    <property type="match status" value="1"/>
</dbReference>
<dbReference type="SUPFAM" id="SSF55729">
    <property type="entry name" value="Acyl-CoA N-acyltransferases (Nat)"/>
    <property type="match status" value="1"/>
</dbReference>
<evidence type="ECO:0000259" key="1">
    <source>
        <dbReference type="PROSITE" id="PS51186"/>
    </source>
</evidence>